<evidence type="ECO:0000256" key="5">
    <source>
        <dbReference type="ARBA" id="ARBA00022815"/>
    </source>
</evidence>
<keyword evidence="5 7" id="KW-0027">Amidation</keyword>
<protein>
    <recommendedName>
        <fullName evidence="7">Progonadoliberin</fullName>
    </recommendedName>
    <component>
        <recommendedName>
            <fullName evidence="7">Gonadoliberin</fullName>
        </recommendedName>
        <alternativeName>
            <fullName evidence="7">Gonadotropin-releasing hormone</fullName>
            <shortName evidence="7">GnRH</shortName>
        </alternativeName>
        <alternativeName>
            <fullName evidence="7">Luliberin</fullName>
        </alternativeName>
        <alternativeName>
            <fullName evidence="7">Luteinizing hormone-releasing hormone</fullName>
            <shortName evidence="7">LH-RH</shortName>
        </alternativeName>
    </component>
    <component>
        <recommendedName>
            <fullName evidence="7">GnRH-associated peptide</fullName>
        </recommendedName>
        <alternativeName>
            <fullName evidence="7">GnRH-associated peptide</fullName>
        </alternativeName>
    </component>
</protein>
<feature type="non-terminal residue" evidence="8">
    <location>
        <position position="51"/>
    </location>
</feature>
<comment type="subcellular location">
    <subcellularLocation>
        <location evidence="1 7">Secreted</location>
    </subcellularLocation>
</comment>
<evidence type="ECO:0000256" key="3">
    <source>
        <dbReference type="ARBA" id="ARBA00022525"/>
    </source>
</evidence>
<dbReference type="Pfam" id="PF00446">
    <property type="entry name" value="GnRH"/>
    <property type="match status" value="1"/>
</dbReference>
<evidence type="ECO:0000256" key="2">
    <source>
        <dbReference type="ARBA" id="ARBA00010968"/>
    </source>
</evidence>
<name>A0A0M4IUQ0_GASAC</name>
<keyword evidence="4 7" id="KW-0372">Hormone</keyword>
<reference evidence="8" key="1">
    <citation type="journal article" date="2015" name="Mol. Biol. Evol.">
        <title>Prevertebrate Local Gene Duplication Facilitated Expansion of the Neuropeptide GPCR Superfamily.</title>
        <authorList>
            <person name="Yun S."/>
            <person name="Furlong M."/>
            <person name="Sim M."/>
            <person name="Cho M."/>
            <person name="Park S."/>
            <person name="Cho E.B."/>
            <person name="Reyes-Alcaraz A."/>
            <person name="Hwang J.I."/>
            <person name="Kim J."/>
            <person name="Seong J.Y."/>
        </authorList>
    </citation>
    <scope>NUCLEOTIDE SEQUENCE</scope>
</reference>
<dbReference type="AlphaFoldDB" id="A0A0M4IUQ0"/>
<accession>A0A0M4IUQ0</accession>
<comment type="function">
    <text evidence="7">Stimulates the secretion of gonadotropins.</text>
</comment>
<evidence type="ECO:0000256" key="6">
    <source>
        <dbReference type="ARBA" id="ARBA00023283"/>
    </source>
</evidence>
<gene>
    <name evidence="8" type="primary">GnRH1</name>
</gene>
<feature type="non-terminal residue" evidence="8">
    <location>
        <position position="1"/>
    </location>
</feature>
<evidence type="ECO:0000256" key="4">
    <source>
        <dbReference type="ARBA" id="ARBA00022702"/>
    </source>
</evidence>
<sequence>MASPNLALCLPPSCCQHWSYGLNPGGKRDVDGLADAAAGDVKVVLLLVWAV</sequence>
<dbReference type="GO" id="GO:0005576">
    <property type="term" value="C:extracellular region"/>
    <property type="evidence" value="ECO:0007669"/>
    <property type="project" value="UniProtKB-SubCell"/>
</dbReference>
<dbReference type="GO" id="GO:0005179">
    <property type="term" value="F:hormone activity"/>
    <property type="evidence" value="ECO:0007669"/>
    <property type="project" value="UniProtKB-KW"/>
</dbReference>
<evidence type="ECO:0000313" key="8">
    <source>
        <dbReference type="EMBL" id="ALD51570.1"/>
    </source>
</evidence>
<dbReference type="PROSITE" id="PS00473">
    <property type="entry name" value="GNRH"/>
    <property type="match status" value="1"/>
</dbReference>
<proteinExistence type="evidence at transcript level"/>
<evidence type="ECO:0000256" key="1">
    <source>
        <dbReference type="ARBA" id="ARBA00004613"/>
    </source>
</evidence>
<keyword evidence="3" id="KW-0964">Secreted</keyword>
<keyword evidence="6" id="KW-0873">Pyrrolidone carboxylic acid</keyword>
<organism evidence="8">
    <name type="scientific">Gasterosteus aculeatus</name>
    <name type="common">Three-spined stickleback</name>
    <dbReference type="NCBI Taxonomy" id="69293"/>
    <lineage>
        <taxon>Eukaryota</taxon>
        <taxon>Metazoa</taxon>
        <taxon>Chordata</taxon>
        <taxon>Craniata</taxon>
        <taxon>Vertebrata</taxon>
        <taxon>Euteleostomi</taxon>
        <taxon>Actinopterygii</taxon>
        <taxon>Neopterygii</taxon>
        <taxon>Teleostei</taxon>
        <taxon>Neoteleostei</taxon>
        <taxon>Acanthomorphata</taxon>
        <taxon>Eupercaria</taxon>
        <taxon>Perciformes</taxon>
        <taxon>Cottioidei</taxon>
        <taxon>Gasterosteales</taxon>
        <taxon>Gasterosteidae</taxon>
        <taxon>Gasterosteus</taxon>
    </lineage>
</organism>
<dbReference type="InterPro" id="IPR002012">
    <property type="entry name" value="GnRH"/>
</dbReference>
<dbReference type="EMBL" id="KT235787">
    <property type="protein sequence ID" value="ALD51570.1"/>
    <property type="molecule type" value="mRNA"/>
</dbReference>
<comment type="similarity">
    <text evidence="2 7">Belongs to the GnRH family.</text>
</comment>
<evidence type="ECO:0000256" key="7">
    <source>
        <dbReference type="RuleBase" id="RU000635"/>
    </source>
</evidence>